<dbReference type="Ensembl" id="ENSXETT00000072963">
    <property type="protein sequence ID" value="ENSXETP00000078153"/>
    <property type="gene ID" value="ENSXETG00000040062"/>
</dbReference>
<proteinExistence type="predicted"/>
<reference evidence="2" key="2">
    <citation type="submission" date="2020-05" db="UniProtKB">
        <authorList>
            <consortium name="Ensembl"/>
        </authorList>
    </citation>
    <scope>IDENTIFICATION</scope>
</reference>
<protein>
    <recommendedName>
        <fullName evidence="1">Anaphase-promoting complex subunit 4-like WD40 domain-containing protein</fullName>
    </recommendedName>
</protein>
<accession>A0A6I8R0W8</accession>
<dbReference type="Bgee" id="ENSXETG00000040062">
    <property type="expression patterns" value="Expressed in neurula embryo"/>
</dbReference>
<dbReference type="InterPro" id="IPR024977">
    <property type="entry name" value="Apc4-like_WD40_dom"/>
</dbReference>
<reference evidence="2" key="1">
    <citation type="journal article" date="2010" name="Science">
        <title>The genome of the Western clawed frog Xenopus tropicalis.</title>
        <authorList>
            <person name="Hellsten U."/>
            <person name="Harland R.M."/>
            <person name="Gilchrist M.J."/>
            <person name="Hendrix D."/>
            <person name="Jurka J."/>
            <person name="Kapitonov V."/>
            <person name="Ovcharenko I."/>
            <person name="Putnam N.H."/>
            <person name="Shu S."/>
            <person name="Taher L."/>
            <person name="Blitz I.L."/>
            <person name="Blumberg B."/>
            <person name="Dichmann D.S."/>
            <person name="Dubchak I."/>
            <person name="Amaya E."/>
            <person name="Detter J.C."/>
            <person name="Fletcher R."/>
            <person name="Gerhard D.S."/>
            <person name="Goodstein D."/>
            <person name="Graves T."/>
            <person name="Grigoriev I.V."/>
            <person name="Grimwood J."/>
            <person name="Kawashima T."/>
            <person name="Lindquist E."/>
            <person name="Lucas S.M."/>
            <person name="Mead P.E."/>
            <person name="Mitros T."/>
            <person name="Ogino H."/>
            <person name="Ohta Y."/>
            <person name="Poliakov A.V."/>
            <person name="Pollet N."/>
            <person name="Robert J."/>
            <person name="Salamov A."/>
            <person name="Sater A.K."/>
            <person name="Schmutz J."/>
            <person name="Terry A."/>
            <person name="Vize P.D."/>
            <person name="Warren W.C."/>
            <person name="Wells D."/>
            <person name="Wills A."/>
            <person name="Wilson R.K."/>
            <person name="Zimmerman L.B."/>
            <person name="Zorn A.M."/>
            <person name="Grainger R."/>
            <person name="Grammer T."/>
            <person name="Khokha M.K."/>
            <person name="Richardson P.M."/>
            <person name="Rokhsar D.S."/>
        </authorList>
    </citation>
    <scope>NUCLEOTIDE SEQUENCE [LARGE SCALE GENOMIC DNA]</scope>
    <source>
        <strain evidence="2">Nigerian</strain>
    </source>
</reference>
<name>A0A6I8R0W8_XENTR</name>
<evidence type="ECO:0000313" key="2">
    <source>
        <dbReference type="Ensembl" id="ENSXETP00000078153"/>
    </source>
</evidence>
<sequence>MCPDPYSPSLYPACSPAAVVLQLPIITFSVLDLCCNGMWIAAAQTTNGVFPIQVLLHQLANIQRVWSLPPSENTGKEVKYLAWRSDGKSNLTVFV</sequence>
<dbReference type="Pfam" id="PF12894">
    <property type="entry name" value="ANAPC4_WD40"/>
    <property type="match status" value="1"/>
</dbReference>
<organism evidence="2">
    <name type="scientific">Xenopus tropicalis</name>
    <name type="common">Western clawed frog</name>
    <name type="synonym">Silurana tropicalis</name>
    <dbReference type="NCBI Taxonomy" id="8364"/>
    <lineage>
        <taxon>Eukaryota</taxon>
        <taxon>Metazoa</taxon>
        <taxon>Chordata</taxon>
        <taxon>Craniata</taxon>
        <taxon>Vertebrata</taxon>
        <taxon>Euteleostomi</taxon>
        <taxon>Amphibia</taxon>
        <taxon>Batrachia</taxon>
        <taxon>Anura</taxon>
        <taxon>Pipoidea</taxon>
        <taxon>Pipidae</taxon>
        <taxon>Xenopodinae</taxon>
        <taxon>Xenopus</taxon>
        <taxon>Silurana</taxon>
    </lineage>
</organism>
<dbReference type="InParanoid" id="A0A6I8R0W8"/>
<feature type="domain" description="Anaphase-promoting complex subunit 4-like WD40" evidence="1">
    <location>
        <begin position="53"/>
        <end position="88"/>
    </location>
</feature>
<dbReference type="AlphaFoldDB" id="A0A6I8R0W8"/>
<evidence type="ECO:0000259" key="1">
    <source>
        <dbReference type="Pfam" id="PF12894"/>
    </source>
</evidence>